<evidence type="ECO:0000313" key="3">
    <source>
        <dbReference type="Proteomes" id="UP000238191"/>
    </source>
</evidence>
<protein>
    <submittedName>
        <fullName evidence="2">ImmA/IrrE family metallo-endopeptidase</fullName>
    </submittedName>
</protein>
<dbReference type="Proteomes" id="UP000238191">
    <property type="component" value="Unassembled WGS sequence"/>
</dbReference>
<comment type="caution">
    <text evidence="2">The sequence shown here is derived from an EMBL/GenBank/DDBJ whole genome shotgun (WGS) entry which is preliminary data.</text>
</comment>
<dbReference type="AlphaFoldDB" id="A0A2S7CXY2"/>
<dbReference type="InterPro" id="IPR052345">
    <property type="entry name" value="Rad_response_metalloprotease"/>
</dbReference>
<keyword evidence="3" id="KW-1185">Reference proteome</keyword>
<sequence length="177" mass="19435">MAINWQAPKALEWARVDVSALAMDAAKQLGFEPGASIEPIVQKLGGEIVYGELIDGNSDSGSISIEPGKFTINIPLNTSILRDRFTIAHELGHYVLHYLVANRHLPEGKKITHLRAQRYGSDQIEFEANWFAAAFLMPSDKFAEVYQQVDGDLLKVAEFFSVSTSAASVRAKSLSLA</sequence>
<gene>
    <name evidence="2" type="ORF">XpiCFBP4643_19035</name>
</gene>
<dbReference type="EMBL" id="MDEI01000021">
    <property type="protein sequence ID" value="PPU66457.1"/>
    <property type="molecule type" value="Genomic_DNA"/>
</dbReference>
<feature type="domain" description="IrrE N-terminal-like" evidence="1">
    <location>
        <begin position="72"/>
        <end position="171"/>
    </location>
</feature>
<accession>A0A2S7CXY2</accession>
<dbReference type="Gene3D" id="1.10.10.2910">
    <property type="match status" value="1"/>
</dbReference>
<dbReference type="OrthoDB" id="9796786at2"/>
<name>A0A2S7CXY2_9XANT</name>
<reference evidence="3" key="1">
    <citation type="submission" date="2016-08" db="EMBL/GenBank/DDBJ databases">
        <authorList>
            <person name="Merda D."/>
            <person name="Briand M."/>
            <person name="Taghouti G."/>
            <person name="Carrere S."/>
            <person name="Gouzy J."/>
            <person name="Portier P."/>
            <person name="Jacques M.-A."/>
            <person name="Fischer-Le Saux M."/>
        </authorList>
    </citation>
    <scope>NUCLEOTIDE SEQUENCE [LARGE SCALE GENOMIC DNA]</scope>
    <source>
        <strain evidence="3">CFBP4643</strain>
    </source>
</reference>
<dbReference type="Pfam" id="PF06114">
    <property type="entry name" value="Peptidase_M78"/>
    <property type="match status" value="1"/>
</dbReference>
<evidence type="ECO:0000259" key="1">
    <source>
        <dbReference type="Pfam" id="PF06114"/>
    </source>
</evidence>
<organism evidence="2 3">
    <name type="scientific">Xanthomonas pisi</name>
    <dbReference type="NCBI Taxonomy" id="56457"/>
    <lineage>
        <taxon>Bacteria</taxon>
        <taxon>Pseudomonadati</taxon>
        <taxon>Pseudomonadota</taxon>
        <taxon>Gammaproteobacteria</taxon>
        <taxon>Lysobacterales</taxon>
        <taxon>Lysobacteraceae</taxon>
        <taxon>Xanthomonas</taxon>
    </lineage>
</organism>
<dbReference type="RefSeq" id="WP_084725956.1">
    <property type="nucleotide sequence ID" value="NZ_MDEI01000021.1"/>
</dbReference>
<proteinExistence type="predicted"/>
<dbReference type="PANTHER" id="PTHR43236">
    <property type="entry name" value="ANTITOXIN HIGA1"/>
    <property type="match status" value="1"/>
</dbReference>
<dbReference type="PANTHER" id="PTHR43236:SF2">
    <property type="entry name" value="BLL0069 PROTEIN"/>
    <property type="match status" value="1"/>
</dbReference>
<evidence type="ECO:0000313" key="2">
    <source>
        <dbReference type="EMBL" id="PPU66457.1"/>
    </source>
</evidence>
<dbReference type="InterPro" id="IPR010359">
    <property type="entry name" value="IrrE_HExxH"/>
</dbReference>